<evidence type="ECO:0000256" key="1">
    <source>
        <dbReference type="ARBA" id="ARBA00004533"/>
    </source>
</evidence>
<dbReference type="PANTHER" id="PTHR30606">
    <property type="entry name" value="LIPID A BIOSYNTHESIS LAUROYL ACYLTRANSFERASE"/>
    <property type="match status" value="1"/>
</dbReference>
<dbReference type="RefSeq" id="WP_138565382.1">
    <property type="nucleotide sequence ID" value="NZ_CP040602.1"/>
</dbReference>
<reference evidence="8 9" key="1">
    <citation type="submission" date="2019-05" db="EMBL/GenBank/DDBJ databases">
        <title>Thiomicrorhabdus sediminis sp. nov, a novel sulfur-oxidizing bacterium isolated from coastal sediment.</title>
        <authorList>
            <person name="Liu X."/>
        </authorList>
    </citation>
    <scope>NUCLEOTIDE SEQUENCE [LARGE SCALE GENOMIC DNA]</scope>
    <source>
        <strain evidence="8 9">G1</strain>
    </source>
</reference>
<dbReference type="GO" id="GO:0016746">
    <property type="term" value="F:acyltransferase activity"/>
    <property type="evidence" value="ECO:0007669"/>
    <property type="project" value="UniProtKB-KW"/>
</dbReference>
<evidence type="ECO:0000256" key="7">
    <source>
        <dbReference type="SAM" id="Phobius"/>
    </source>
</evidence>
<dbReference type="GO" id="GO:0005886">
    <property type="term" value="C:plasma membrane"/>
    <property type="evidence" value="ECO:0007669"/>
    <property type="project" value="UniProtKB-SubCell"/>
</dbReference>
<dbReference type="CDD" id="cd07984">
    <property type="entry name" value="LPLAT_LABLAT-like"/>
    <property type="match status" value="1"/>
</dbReference>
<evidence type="ECO:0000313" key="9">
    <source>
        <dbReference type="Proteomes" id="UP000304864"/>
    </source>
</evidence>
<accession>A0A4P9K713</accession>
<evidence type="ECO:0000256" key="3">
    <source>
        <dbReference type="ARBA" id="ARBA00022519"/>
    </source>
</evidence>
<proteinExistence type="predicted"/>
<dbReference type="KEGG" id="thig:FE785_08735"/>
<dbReference type="Proteomes" id="UP000304864">
    <property type="component" value="Chromosome"/>
</dbReference>
<protein>
    <submittedName>
        <fullName evidence="8">Lipid A biosynthesis acyltransferase</fullName>
    </submittedName>
</protein>
<comment type="subcellular location">
    <subcellularLocation>
        <location evidence="1">Cell inner membrane</location>
    </subcellularLocation>
</comment>
<dbReference type="OrthoDB" id="9803456at2"/>
<organism evidence="8 9">
    <name type="scientific">Thiomicrorhabdus sediminis</name>
    <dbReference type="NCBI Taxonomy" id="2580412"/>
    <lineage>
        <taxon>Bacteria</taxon>
        <taxon>Pseudomonadati</taxon>
        <taxon>Pseudomonadota</taxon>
        <taxon>Gammaproteobacteria</taxon>
        <taxon>Thiotrichales</taxon>
        <taxon>Piscirickettsiaceae</taxon>
        <taxon>Thiomicrorhabdus</taxon>
    </lineage>
</organism>
<dbReference type="EMBL" id="CP040602">
    <property type="protein sequence ID" value="QCU90708.1"/>
    <property type="molecule type" value="Genomic_DNA"/>
</dbReference>
<dbReference type="PANTHER" id="PTHR30606:SF9">
    <property type="entry name" value="LIPID A BIOSYNTHESIS LAUROYLTRANSFERASE"/>
    <property type="match status" value="1"/>
</dbReference>
<evidence type="ECO:0000256" key="2">
    <source>
        <dbReference type="ARBA" id="ARBA00022475"/>
    </source>
</evidence>
<dbReference type="AlphaFoldDB" id="A0A4P9K713"/>
<dbReference type="PIRSF" id="PIRSF026649">
    <property type="entry name" value="MsbB"/>
    <property type="match status" value="1"/>
</dbReference>
<keyword evidence="3" id="KW-0997">Cell inner membrane</keyword>
<dbReference type="InterPro" id="IPR004960">
    <property type="entry name" value="LipA_acyltrans"/>
</dbReference>
<dbReference type="Pfam" id="PF03279">
    <property type="entry name" value="Lip_A_acyltrans"/>
    <property type="match status" value="1"/>
</dbReference>
<keyword evidence="7" id="KW-0812">Transmembrane</keyword>
<evidence type="ECO:0000313" key="8">
    <source>
        <dbReference type="EMBL" id="QCU90708.1"/>
    </source>
</evidence>
<dbReference type="GO" id="GO:0009247">
    <property type="term" value="P:glycolipid biosynthetic process"/>
    <property type="evidence" value="ECO:0007669"/>
    <property type="project" value="UniProtKB-ARBA"/>
</dbReference>
<feature type="transmembrane region" description="Helical" evidence="7">
    <location>
        <begin position="20"/>
        <end position="43"/>
    </location>
</feature>
<evidence type="ECO:0000256" key="5">
    <source>
        <dbReference type="ARBA" id="ARBA00023136"/>
    </source>
</evidence>
<keyword evidence="5 7" id="KW-0472">Membrane</keyword>
<keyword evidence="2" id="KW-1003">Cell membrane</keyword>
<name>A0A4P9K713_9GAMM</name>
<evidence type="ECO:0000256" key="4">
    <source>
        <dbReference type="ARBA" id="ARBA00022679"/>
    </source>
</evidence>
<keyword evidence="7" id="KW-1133">Transmembrane helix</keyword>
<sequence length="304" mass="35345">MHNKAKVSEFSYGFLHPKYWGIWLMVGFLRLLHCLPWTAKLWLGKKIGRLFMNLSKSRRETAKNNIRHAFPELDESSIHDLTQKHFESLGISLFESMLVWWGDHRRNKDNPFEKSLVSYENIEVLRQAEASKKGVIILVPHFTTTDIIGLFLSFKTSLKPVYRPHDNLLMDYLIAKGRTLDNMTPLSKFNTRAMIKTLKSGENLGFLPDQRFRAKGRIDVPFFGENAPSNPATSKLAQLTGCIVLPTFLTRLDNGHYVVRFEEPVENFPSGDDYEDTLKLHHIYEQAIRANPAQYLWVHNRWDR</sequence>
<keyword evidence="6 8" id="KW-0012">Acyltransferase</keyword>
<evidence type="ECO:0000256" key="6">
    <source>
        <dbReference type="ARBA" id="ARBA00023315"/>
    </source>
</evidence>
<gene>
    <name evidence="8" type="ORF">FE785_08735</name>
</gene>
<keyword evidence="9" id="KW-1185">Reference proteome</keyword>
<keyword evidence="4 8" id="KW-0808">Transferase</keyword>